<dbReference type="STRING" id="320787.CA2015_4190"/>
<dbReference type="PATRIC" id="fig|320787.5.peg.4596"/>
<evidence type="ECO:0000256" key="5">
    <source>
        <dbReference type="SAM" id="Phobius"/>
    </source>
</evidence>
<comment type="subcellular location">
    <subcellularLocation>
        <location evidence="1">Membrane</location>
        <topology evidence="1">Multi-pass membrane protein</topology>
    </subcellularLocation>
</comment>
<evidence type="ECO:0008006" key="8">
    <source>
        <dbReference type="Google" id="ProtNLM"/>
    </source>
</evidence>
<dbReference type="OrthoDB" id="9803265at2"/>
<dbReference type="InterPro" id="IPR035906">
    <property type="entry name" value="MetI-like_sf"/>
</dbReference>
<dbReference type="AlphaFoldDB" id="A0A0H4PKI3"/>
<keyword evidence="4 5" id="KW-0472">Membrane</keyword>
<gene>
    <name evidence="6" type="ORF">CA2015_4190</name>
</gene>
<feature type="transmembrane region" description="Helical" evidence="5">
    <location>
        <begin position="49"/>
        <end position="69"/>
    </location>
</feature>
<dbReference type="EMBL" id="CP012040">
    <property type="protein sequence ID" value="AKP53540.1"/>
    <property type="molecule type" value="Genomic_DNA"/>
</dbReference>
<proteinExistence type="predicted"/>
<feature type="transmembrane region" description="Helical" evidence="5">
    <location>
        <begin position="99"/>
        <end position="132"/>
    </location>
</feature>
<organism evidence="6 7">
    <name type="scientific">Cyclobacterium amurskyense</name>
    <dbReference type="NCBI Taxonomy" id="320787"/>
    <lineage>
        <taxon>Bacteria</taxon>
        <taxon>Pseudomonadati</taxon>
        <taxon>Bacteroidota</taxon>
        <taxon>Cytophagia</taxon>
        <taxon>Cytophagales</taxon>
        <taxon>Cyclobacteriaceae</taxon>
        <taxon>Cyclobacterium</taxon>
    </lineage>
</organism>
<name>A0A0H4PKI3_9BACT</name>
<protein>
    <recommendedName>
        <fullName evidence="8">DUF4956 domain-containing protein</fullName>
    </recommendedName>
</protein>
<dbReference type="KEGG" id="camu:CA2015_4190"/>
<evidence type="ECO:0000256" key="2">
    <source>
        <dbReference type="ARBA" id="ARBA00022692"/>
    </source>
</evidence>
<dbReference type="Pfam" id="PF16316">
    <property type="entry name" value="DUF4956"/>
    <property type="match status" value="1"/>
</dbReference>
<reference evidence="6 7" key="1">
    <citation type="submission" date="2015-07" db="EMBL/GenBank/DDBJ databases">
        <authorList>
            <person name="Kim K.M."/>
        </authorList>
    </citation>
    <scope>NUCLEOTIDE SEQUENCE [LARGE SCALE GENOMIC DNA]</scope>
    <source>
        <strain evidence="6 7">KCTC 12363</strain>
    </source>
</reference>
<keyword evidence="2 5" id="KW-0812">Transmembrane</keyword>
<keyword evidence="7" id="KW-1185">Reference proteome</keyword>
<dbReference type="InterPro" id="IPR032531">
    <property type="entry name" value="DUF4956"/>
</dbReference>
<feature type="transmembrane region" description="Helical" evidence="5">
    <location>
        <begin position="20"/>
        <end position="37"/>
    </location>
</feature>
<evidence type="ECO:0000256" key="1">
    <source>
        <dbReference type="ARBA" id="ARBA00004141"/>
    </source>
</evidence>
<dbReference type="RefSeq" id="WP_048643636.1">
    <property type="nucleotide sequence ID" value="NZ_CP012040.1"/>
</dbReference>
<evidence type="ECO:0000313" key="6">
    <source>
        <dbReference type="EMBL" id="AKP53540.1"/>
    </source>
</evidence>
<keyword evidence="3 5" id="KW-1133">Transmembrane helix</keyword>
<evidence type="ECO:0000256" key="3">
    <source>
        <dbReference type="ARBA" id="ARBA00022989"/>
    </source>
</evidence>
<evidence type="ECO:0000256" key="4">
    <source>
        <dbReference type="ARBA" id="ARBA00023136"/>
    </source>
</evidence>
<sequence>MFELFPDQPVYEYPQLVNITYSFIWAFVLSSLIAITHKLTFTGDVYPKNFFQSLILGALVTSLVMMAIGDSLARGLGVFGAMAIIRFRTRIDDPRDVLFLFAALSTGLAIGVYGFTISFVGAILFCLVALLLHASPFRSFKYHNQLHFTIEDSDKLKSITGLFENHCQGFRMLTIQVNKEMATRYQYAITLNNGVLKDDFINDIKAIEGISQIKLASNENLPD</sequence>
<accession>A0A0H4PKI3</accession>
<evidence type="ECO:0000313" key="7">
    <source>
        <dbReference type="Proteomes" id="UP000036520"/>
    </source>
</evidence>
<dbReference type="Proteomes" id="UP000036520">
    <property type="component" value="Chromosome"/>
</dbReference>
<dbReference type="SUPFAM" id="SSF161098">
    <property type="entry name" value="MetI-like"/>
    <property type="match status" value="1"/>
</dbReference>
<dbReference type="GO" id="GO:0016020">
    <property type="term" value="C:membrane"/>
    <property type="evidence" value="ECO:0007669"/>
    <property type="project" value="UniProtKB-SubCell"/>
</dbReference>